<dbReference type="GO" id="GO:0016757">
    <property type="term" value="F:glycosyltransferase activity"/>
    <property type="evidence" value="ECO:0007669"/>
    <property type="project" value="UniProtKB-KW"/>
</dbReference>
<evidence type="ECO:0000313" key="6">
    <source>
        <dbReference type="Proteomes" id="UP000517712"/>
    </source>
</evidence>
<evidence type="ECO:0000256" key="2">
    <source>
        <dbReference type="ARBA" id="ARBA00022679"/>
    </source>
</evidence>
<evidence type="ECO:0000313" key="5">
    <source>
        <dbReference type="EMBL" id="MBB5743400.1"/>
    </source>
</evidence>
<protein>
    <submittedName>
        <fullName evidence="5">Glycosyltransferase involved in cell wall biosynthesis</fullName>
    </submittedName>
</protein>
<name>A0A7W9CD58_9MICO</name>
<keyword evidence="6" id="KW-1185">Reference proteome</keyword>
<dbReference type="PANTHER" id="PTHR45947:SF13">
    <property type="entry name" value="TRANSFERASE"/>
    <property type="match status" value="1"/>
</dbReference>
<dbReference type="InterPro" id="IPR028098">
    <property type="entry name" value="Glyco_trans_4-like_N"/>
</dbReference>
<feature type="domain" description="Glycosyltransferase subfamily 4-like N-terminal" evidence="4">
    <location>
        <begin position="41"/>
        <end position="197"/>
    </location>
</feature>
<dbReference type="SUPFAM" id="SSF53756">
    <property type="entry name" value="UDP-Glycosyltransferase/glycogen phosphorylase"/>
    <property type="match status" value="1"/>
</dbReference>
<reference evidence="5 6" key="1">
    <citation type="submission" date="2020-08" db="EMBL/GenBank/DDBJ databases">
        <title>Sequencing the genomes of 1000 actinobacteria strains.</title>
        <authorList>
            <person name="Klenk H.-P."/>
        </authorList>
    </citation>
    <scope>NUCLEOTIDE SEQUENCE [LARGE SCALE GENOMIC DNA]</scope>
    <source>
        <strain evidence="5 6">DSM 24823</strain>
    </source>
</reference>
<gene>
    <name evidence="5" type="ORF">HD600_001897</name>
</gene>
<dbReference type="RefSeq" id="WP_184283266.1">
    <property type="nucleotide sequence ID" value="NZ_BAAAPG010000001.1"/>
</dbReference>
<comment type="caution">
    <text evidence="5">The sequence shown here is derived from an EMBL/GenBank/DDBJ whole genome shotgun (WGS) entry which is preliminary data.</text>
</comment>
<keyword evidence="2 5" id="KW-0808">Transferase</keyword>
<dbReference type="GO" id="GO:1901137">
    <property type="term" value="P:carbohydrate derivative biosynthetic process"/>
    <property type="evidence" value="ECO:0007669"/>
    <property type="project" value="UniProtKB-ARBA"/>
</dbReference>
<dbReference type="InterPro" id="IPR001296">
    <property type="entry name" value="Glyco_trans_1"/>
</dbReference>
<dbReference type="Pfam" id="PF00534">
    <property type="entry name" value="Glycos_transf_1"/>
    <property type="match status" value="1"/>
</dbReference>
<feature type="domain" description="Glycosyl transferase family 1" evidence="3">
    <location>
        <begin position="206"/>
        <end position="363"/>
    </location>
</feature>
<dbReference type="AlphaFoldDB" id="A0A7W9CD58"/>
<accession>A0A7W9CD58</accession>
<proteinExistence type="predicted"/>
<dbReference type="EMBL" id="JACHMU010000001">
    <property type="protein sequence ID" value="MBB5743400.1"/>
    <property type="molecule type" value="Genomic_DNA"/>
</dbReference>
<dbReference type="InterPro" id="IPR050194">
    <property type="entry name" value="Glycosyltransferase_grp1"/>
</dbReference>
<evidence type="ECO:0000259" key="4">
    <source>
        <dbReference type="Pfam" id="PF13439"/>
    </source>
</evidence>
<dbReference type="Gene3D" id="3.40.50.2000">
    <property type="entry name" value="Glycogen Phosphorylase B"/>
    <property type="match status" value="2"/>
</dbReference>
<keyword evidence="1" id="KW-0328">Glycosyltransferase</keyword>
<organism evidence="5 6">
    <name type="scientific">Microbacterium ginsengiterrae</name>
    <dbReference type="NCBI Taxonomy" id="546115"/>
    <lineage>
        <taxon>Bacteria</taxon>
        <taxon>Bacillati</taxon>
        <taxon>Actinomycetota</taxon>
        <taxon>Actinomycetes</taxon>
        <taxon>Micrococcales</taxon>
        <taxon>Microbacteriaceae</taxon>
        <taxon>Microbacterium</taxon>
    </lineage>
</organism>
<dbReference type="PANTHER" id="PTHR45947">
    <property type="entry name" value="SULFOQUINOVOSYL TRANSFERASE SQD2"/>
    <property type="match status" value="1"/>
</dbReference>
<evidence type="ECO:0000256" key="1">
    <source>
        <dbReference type="ARBA" id="ARBA00022676"/>
    </source>
</evidence>
<evidence type="ECO:0000259" key="3">
    <source>
        <dbReference type="Pfam" id="PF00534"/>
    </source>
</evidence>
<sequence>MHIVVAGPLNLPQLADFLSPSDGDRALQESTGNGTAPGLIVREYLKRGHRVTVVTYRQGEAEAEFTGPNLRVRRIDFSRPMWQRALGRWSAEIGEVESAIRDAGADVVHSQWPYEAALAAARSGVPHLATIRDAPLTVVKSYRSPMRVIRATIAYDFRLRSGKSRLSVVSPYLRDAWRHQMFDRREIDIIPNIVPLDMTARESLATRPTILEVSDSGTRKNVRKLILAFRQVRSVIPDAELRLVGRGLDASSEIAEWAAQHGVANGVVFRGPLERDRIRAEYSRAWVHAHASREETFGNTLVEAMAAGTAVVGGRDSGAVPWVLDHGAAGELVDVEDVGSFGAALVDLLSDHDRRAVLAAAGRASARARFGSDSVAASYEEVLEGLAQR</sequence>
<dbReference type="CDD" id="cd03801">
    <property type="entry name" value="GT4_PimA-like"/>
    <property type="match status" value="1"/>
</dbReference>
<dbReference type="Proteomes" id="UP000517712">
    <property type="component" value="Unassembled WGS sequence"/>
</dbReference>
<dbReference type="Pfam" id="PF13439">
    <property type="entry name" value="Glyco_transf_4"/>
    <property type="match status" value="1"/>
</dbReference>